<reference evidence="4 5" key="1">
    <citation type="submission" date="2019-02" db="EMBL/GenBank/DDBJ databases">
        <title>Draft genome sequences of novel Actinobacteria.</title>
        <authorList>
            <person name="Sahin N."/>
            <person name="Ay H."/>
            <person name="Saygin H."/>
        </authorList>
    </citation>
    <scope>NUCLEOTIDE SEQUENCE [LARGE SCALE GENOMIC DNA]</scope>
    <source>
        <strain evidence="4 5">8K307</strain>
    </source>
</reference>
<keyword evidence="1" id="KW-0233">DNA recombination</keyword>
<protein>
    <recommendedName>
        <fullName evidence="3">Tyr recombinase domain-containing protein</fullName>
    </recommendedName>
</protein>
<keyword evidence="5" id="KW-1185">Reference proteome</keyword>
<dbReference type="InterPro" id="IPR011010">
    <property type="entry name" value="DNA_brk_join_enz"/>
</dbReference>
<evidence type="ECO:0000256" key="1">
    <source>
        <dbReference type="ARBA" id="ARBA00023172"/>
    </source>
</evidence>
<dbReference type="Pfam" id="PF00589">
    <property type="entry name" value="Phage_integrase"/>
    <property type="match status" value="1"/>
</dbReference>
<evidence type="ECO:0000259" key="3">
    <source>
        <dbReference type="PROSITE" id="PS51898"/>
    </source>
</evidence>
<organism evidence="4 5">
    <name type="scientific">Jiangella aurantiaca</name>
    <dbReference type="NCBI Taxonomy" id="2530373"/>
    <lineage>
        <taxon>Bacteria</taxon>
        <taxon>Bacillati</taxon>
        <taxon>Actinomycetota</taxon>
        <taxon>Actinomycetes</taxon>
        <taxon>Jiangellales</taxon>
        <taxon>Jiangellaceae</taxon>
        <taxon>Jiangella</taxon>
    </lineage>
</organism>
<dbReference type="InterPro" id="IPR013762">
    <property type="entry name" value="Integrase-like_cat_sf"/>
</dbReference>
<accession>A0A4R5ABJ0</accession>
<feature type="region of interest" description="Disordered" evidence="2">
    <location>
        <begin position="144"/>
        <end position="165"/>
    </location>
</feature>
<dbReference type="PROSITE" id="PS51898">
    <property type="entry name" value="TYR_RECOMBINASE"/>
    <property type="match status" value="1"/>
</dbReference>
<feature type="domain" description="Tyr recombinase" evidence="3">
    <location>
        <begin position="1"/>
        <end position="128"/>
    </location>
</feature>
<dbReference type="Proteomes" id="UP000295217">
    <property type="component" value="Unassembled WGS sequence"/>
</dbReference>
<evidence type="ECO:0000313" key="4">
    <source>
        <dbReference type="EMBL" id="TDD69728.1"/>
    </source>
</evidence>
<dbReference type="GO" id="GO:0006310">
    <property type="term" value="P:DNA recombination"/>
    <property type="evidence" value="ECO:0007669"/>
    <property type="project" value="UniProtKB-KW"/>
</dbReference>
<proteinExistence type="predicted"/>
<dbReference type="InterPro" id="IPR002104">
    <property type="entry name" value="Integrase_catalytic"/>
</dbReference>
<sequence>MPRSDHLRRRPALWRDEAALVAQPRPLVRPPRGVAWGAGWVDSGRVFTYEDGSALKPGYVSDNFERLSAAAQLPPVRFHDLRHGSATMLLAAGVDMKVVSEILGHASSAFTADVCTSVAEELAEQAAAVIAAFIPRRVKARAADARSSNVPAHPSSERGLSSGLG</sequence>
<dbReference type="Gene3D" id="1.10.443.10">
    <property type="entry name" value="Intergrase catalytic core"/>
    <property type="match status" value="1"/>
</dbReference>
<gene>
    <name evidence="4" type="ORF">E1262_12230</name>
</gene>
<dbReference type="EMBL" id="SMLB01000013">
    <property type="protein sequence ID" value="TDD69728.1"/>
    <property type="molecule type" value="Genomic_DNA"/>
</dbReference>
<dbReference type="OrthoDB" id="9805859at2"/>
<dbReference type="SUPFAM" id="SSF56349">
    <property type="entry name" value="DNA breaking-rejoining enzymes"/>
    <property type="match status" value="1"/>
</dbReference>
<evidence type="ECO:0000256" key="2">
    <source>
        <dbReference type="SAM" id="MobiDB-lite"/>
    </source>
</evidence>
<dbReference type="GO" id="GO:0015074">
    <property type="term" value="P:DNA integration"/>
    <property type="evidence" value="ECO:0007669"/>
    <property type="project" value="InterPro"/>
</dbReference>
<dbReference type="GO" id="GO:0003677">
    <property type="term" value="F:DNA binding"/>
    <property type="evidence" value="ECO:0007669"/>
    <property type="project" value="InterPro"/>
</dbReference>
<name>A0A4R5ABJ0_9ACTN</name>
<evidence type="ECO:0000313" key="5">
    <source>
        <dbReference type="Proteomes" id="UP000295217"/>
    </source>
</evidence>
<comment type="caution">
    <text evidence="4">The sequence shown here is derived from an EMBL/GenBank/DDBJ whole genome shotgun (WGS) entry which is preliminary data.</text>
</comment>
<dbReference type="AlphaFoldDB" id="A0A4R5ABJ0"/>